<keyword evidence="2" id="KW-0732">Signal</keyword>
<reference evidence="3 4" key="1">
    <citation type="submission" date="2017-11" db="EMBL/GenBank/DDBJ databases">
        <authorList>
            <person name="Kracher B."/>
        </authorList>
    </citation>
    <scope>NUCLEOTIDE SEQUENCE [LARGE SCALE GENOMIC DNA]</scope>
    <source>
        <strain evidence="3 4">RACE1</strain>
    </source>
</reference>
<feature type="chain" id="PRO_5017061918" evidence="2">
    <location>
        <begin position="21"/>
        <end position="234"/>
    </location>
</feature>
<proteinExistence type="predicted"/>
<accession>A0A383UZU4</accession>
<feature type="region of interest" description="Disordered" evidence="1">
    <location>
        <begin position="170"/>
        <end position="193"/>
    </location>
</feature>
<dbReference type="Proteomes" id="UP000275772">
    <property type="component" value="Unassembled WGS sequence"/>
</dbReference>
<protein>
    <submittedName>
        <fullName evidence="3">Uncharacterized protein</fullName>
    </submittedName>
</protein>
<name>A0A383UZU4_BLUHO</name>
<evidence type="ECO:0000256" key="1">
    <source>
        <dbReference type="SAM" id="MobiDB-lite"/>
    </source>
</evidence>
<dbReference type="EMBL" id="UNSH01000067">
    <property type="protein sequence ID" value="SZF04812.1"/>
    <property type="molecule type" value="Genomic_DNA"/>
</dbReference>
<dbReference type="AlphaFoldDB" id="A0A383UZU4"/>
<evidence type="ECO:0000256" key="2">
    <source>
        <dbReference type="SAM" id="SignalP"/>
    </source>
</evidence>
<feature type="signal peptide" evidence="2">
    <location>
        <begin position="1"/>
        <end position="20"/>
    </location>
</feature>
<evidence type="ECO:0000313" key="3">
    <source>
        <dbReference type="EMBL" id="SZF04812.1"/>
    </source>
</evidence>
<gene>
    <name evidence="3" type="ORF">BLGHR1_15611</name>
</gene>
<dbReference type="VEuPathDB" id="FungiDB:BLGHR1_15611"/>
<evidence type="ECO:0000313" key="4">
    <source>
        <dbReference type="Proteomes" id="UP000275772"/>
    </source>
</evidence>
<sequence>MHRIHSLLLAALFFIVFAAADERTFRCGTKVEFEEALINKKLAEMQRYYVSSFRACRFKKLCIRKRLRRLLWRRRNYKGSLDNTNSPNSQNSMALWLPIRRSGERRRRIPWRKRNTYQVVATCTNQTTCKLLSVTERTGGKKSTETACTEIYTQNTLKPSFSRLFTIREPPEGASKPALSHPNDSPGVAKRSGGELQKVSGLMVEADLPTGANSGNQIRTFRQIFKHPVGRSPL</sequence>
<organism evidence="3 4">
    <name type="scientific">Blumeria hordei</name>
    <name type="common">Barley powdery mildew</name>
    <name type="synonym">Blumeria graminis f. sp. hordei</name>
    <dbReference type="NCBI Taxonomy" id="2867405"/>
    <lineage>
        <taxon>Eukaryota</taxon>
        <taxon>Fungi</taxon>
        <taxon>Dikarya</taxon>
        <taxon>Ascomycota</taxon>
        <taxon>Pezizomycotina</taxon>
        <taxon>Leotiomycetes</taxon>
        <taxon>Erysiphales</taxon>
        <taxon>Erysiphaceae</taxon>
        <taxon>Blumeria</taxon>
    </lineage>
</organism>